<feature type="compositionally biased region" description="Low complexity" evidence="1">
    <location>
        <begin position="89"/>
        <end position="104"/>
    </location>
</feature>
<proteinExistence type="predicted"/>
<dbReference type="Proteomes" id="UP000235145">
    <property type="component" value="Unassembled WGS sequence"/>
</dbReference>
<accession>A0A9R1UM42</accession>
<evidence type="ECO:0000256" key="1">
    <source>
        <dbReference type="SAM" id="MobiDB-lite"/>
    </source>
</evidence>
<dbReference type="EMBL" id="NBSK02000008">
    <property type="protein sequence ID" value="KAJ0190147.1"/>
    <property type="molecule type" value="Genomic_DNA"/>
</dbReference>
<dbReference type="AlphaFoldDB" id="A0A9R1UM42"/>
<name>A0A9R1UM42_LACSA</name>
<feature type="compositionally biased region" description="Basic and acidic residues" evidence="1">
    <location>
        <begin position="108"/>
        <end position="123"/>
    </location>
</feature>
<sequence length="273" mass="30336">MSTFFHINEFHISFFVFVKFSNYEFFLVGLYGSNVCGEGGAEFLASSFQNIIIQLMLFIFVINMKHLPKSPPPLTRHSSQPVPRPSGNLATSTPLSPTPTSITLQQADPKRDSRRDPRRHDPSRVVGTPSDHIVEDATSLTQRIPNEQQVGPDEKLNIVSDVAISPIDSHEQKSTDIITMTDEDHLPSSSFLDEDQLSPPGRVETAVMEETYVDLPAVPSYVELTEEEQTDARKMAIKRIIDCWVNLKTGGVYADTHDIAFSTGCLGGGRLLF</sequence>
<gene>
    <name evidence="3" type="ORF">LSAT_V11C800422230</name>
</gene>
<keyword evidence="2" id="KW-1133">Transmembrane helix</keyword>
<comment type="caution">
    <text evidence="3">The sequence shown here is derived from an EMBL/GenBank/DDBJ whole genome shotgun (WGS) entry which is preliminary data.</text>
</comment>
<reference evidence="3 4" key="1">
    <citation type="journal article" date="2017" name="Nat. Commun.">
        <title>Genome assembly with in vitro proximity ligation data and whole-genome triplication in lettuce.</title>
        <authorList>
            <person name="Reyes-Chin-Wo S."/>
            <person name="Wang Z."/>
            <person name="Yang X."/>
            <person name="Kozik A."/>
            <person name="Arikit S."/>
            <person name="Song C."/>
            <person name="Xia L."/>
            <person name="Froenicke L."/>
            <person name="Lavelle D.O."/>
            <person name="Truco M.J."/>
            <person name="Xia R."/>
            <person name="Zhu S."/>
            <person name="Xu C."/>
            <person name="Xu H."/>
            <person name="Xu X."/>
            <person name="Cox K."/>
            <person name="Korf I."/>
            <person name="Meyers B.C."/>
            <person name="Michelmore R.W."/>
        </authorList>
    </citation>
    <scope>NUCLEOTIDE SEQUENCE [LARGE SCALE GENOMIC DNA]</scope>
    <source>
        <strain evidence="4">cv. Salinas</strain>
        <tissue evidence="3">Seedlings</tissue>
    </source>
</reference>
<evidence type="ECO:0000313" key="3">
    <source>
        <dbReference type="EMBL" id="KAJ0190147.1"/>
    </source>
</evidence>
<protein>
    <submittedName>
        <fullName evidence="3">Uncharacterized protein</fullName>
    </submittedName>
</protein>
<feature type="region of interest" description="Disordered" evidence="1">
    <location>
        <begin position="71"/>
        <end position="133"/>
    </location>
</feature>
<feature type="transmembrane region" description="Helical" evidence="2">
    <location>
        <begin position="43"/>
        <end position="62"/>
    </location>
</feature>
<keyword evidence="2" id="KW-0472">Membrane</keyword>
<keyword evidence="2" id="KW-0812">Transmembrane</keyword>
<keyword evidence="4" id="KW-1185">Reference proteome</keyword>
<organism evidence="3 4">
    <name type="scientific">Lactuca sativa</name>
    <name type="common">Garden lettuce</name>
    <dbReference type="NCBI Taxonomy" id="4236"/>
    <lineage>
        <taxon>Eukaryota</taxon>
        <taxon>Viridiplantae</taxon>
        <taxon>Streptophyta</taxon>
        <taxon>Embryophyta</taxon>
        <taxon>Tracheophyta</taxon>
        <taxon>Spermatophyta</taxon>
        <taxon>Magnoliopsida</taxon>
        <taxon>eudicotyledons</taxon>
        <taxon>Gunneridae</taxon>
        <taxon>Pentapetalae</taxon>
        <taxon>asterids</taxon>
        <taxon>campanulids</taxon>
        <taxon>Asterales</taxon>
        <taxon>Asteraceae</taxon>
        <taxon>Cichorioideae</taxon>
        <taxon>Cichorieae</taxon>
        <taxon>Lactucinae</taxon>
        <taxon>Lactuca</taxon>
    </lineage>
</organism>
<evidence type="ECO:0000256" key="2">
    <source>
        <dbReference type="SAM" id="Phobius"/>
    </source>
</evidence>
<feature type="transmembrane region" description="Helical" evidence="2">
    <location>
        <begin position="12"/>
        <end position="31"/>
    </location>
</feature>
<evidence type="ECO:0000313" key="4">
    <source>
        <dbReference type="Proteomes" id="UP000235145"/>
    </source>
</evidence>